<dbReference type="EMBL" id="JARKIK010000017">
    <property type="protein sequence ID" value="KAK8746590.1"/>
    <property type="molecule type" value="Genomic_DNA"/>
</dbReference>
<proteinExistence type="predicted"/>
<keyword evidence="3" id="KW-1185">Reference proteome</keyword>
<evidence type="ECO:0000313" key="2">
    <source>
        <dbReference type="EMBL" id="KAK8746590.1"/>
    </source>
</evidence>
<evidence type="ECO:0000313" key="3">
    <source>
        <dbReference type="Proteomes" id="UP001445076"/>
    </source>
</evidence>
<reference evidence="2 3" key="1">
    <citation type="journal article" date="2024" name="BMC Genomics">
        <title>Genome assembly of redclaw crayfish (Cherax quadricarinatus) provides insights into its immune adaptation and hypoxia tolerance.</title>
        <authorList>
            <person name="Liu Z."/>
            <person name="Zheng J."/>
            <person name="Li H."/>
            <person name="Fang K."/>
            <person name="Wang S."/>
            <person name="He J."/>
            <person name="Zhou D."/>
            <person name="Weng S."/>
            <person name="Chi M."/>
            <person name="Gu Z."/>
            <person name="He J."/>
            <person name="Li F."/>
            <person name="Wang M."/>
        </authorList>
    </citation>
    <scope>NUCLEOTIDE SEQUENCE [LARGE SCALE GENOMIC DNA]</scope>
    <source>
        <strain evidence="2">ZL_2023a</strain>
    </source>
</reference>
<organism evidence="2 3">
    <name type="scientific">Cherax quadricarinatus</name>
    <name type="common">Australian red claw crayfish</name>
    <dbReference type="NCBI Taxonomy" id="27406"/>
    <lineage>
        <taxon>Eukaryota</taxon>
        <taxon>Metazoa</taxon>
        <taxon>Ecdysozoa</taxon>
        <taxon>Arthropoda</taxon>
        <taxon>Crustacea</taxon>
        <taxon>Multicrustacea</taxon>
        <taxon>Malacostraca</taxon>
        <taxon>Eumalacostraca</taxon>
        <taxon>Eucarida</taxon>
        <taxon>Decapoda</taxon>
        <taxon>Pleocyemata</taxon>
        <taxon>Astacidea</taxon>
        <taxon>Parastacoidea</taxon>
        <taxon>Parastacidae</taxon>
        <taxon>Cherax</taxon>
    </lineage>
</organism>
<comment type="caution">
    <text evidence="2">The sequence shown here is derived from an EMBL/GenBank/DDBJ whole genome shotgun (WGS) entry which is preliminary data.</text>
</comment>
<keyword evidence="1" id="KW-1133">Transmembrane helix</keyword>
<feature type="non-terminal residue" evidence="2">
    <location>
        <position position="1"/>
    </location>
</feature>
<feature type="transmembrane region" description="Helical" evidence="1">
    <location>
        <begin position="162"/>
        <end position="182"/>
    </location>
</feature>
<dbReference type="AlphaFoldDB" id="A0AAW0Y3X3"/>
<keyword evidence="1" id="KW-0472">Membrane</keyword>
<accession>A0AAW0Y3X3</accession>
<protein>
    <submittedName>
        <fullName evidence="2">Uncharacterized protein</fullName>
    </submittedName>
</protein>
<sequence length="264" mass="28212">NVVLRESLEVRQLEVTVSPSLWRQLSSSDCLSDTSSRGCLSHTSSSKGCIFQTISSEGCLSHINNSSLSLHISSSRGCLSHSSSKGCLSRTSSSGKGCLSHTSSSEDCLPNQQQQQRLYLLHQQRLQRCSNHPDMRGAAAAVMPGVGGSRVCVGVGGSRVCVGVVLLALIVLSTGLPAHIFLPLQLEYDIKPAGGEVGVSGGDKVVSPPGSSNQLLPPAPYYQDQPHIYTLLPSKRRYLGIELPDYIAKNNHGKLKEQMMNSGK</sequence>
<name>A0AAW0Y3X3_CHEQU</name>
<evidence type="ECO:0000256" key="1">
    <source>
        <dbReference type="SAM" id="Phobius"/>
    </source>
</evidence>
<keyword evidence="1" id="KW-0812">Transmembrane</keyword>
<dbReference type="Proteomes" id="UP001445076">
    <property type="component" value="Unassembled WGS sequence"/>
</dbReference>
<gene>
    <name evidence="2" type="ORF">OTU49_017097</name>
</gene>